<name>A0A5B8Z286_CYTDA</name>
<dbReference type="InterPro" id="IPR009270">
    <property type="entry name" value="DUF927"/>
</dbReference>
<dbReference type="AlphaFoldDB" id="A0A5B8Z286"/>
<reference evidence="3" key="1">
    <citation type="submission" date="2019-08" db="EMBL/GenBank/DDBJ databases">
        <authorList>
            <person name="Zheng X."/>
        </authorList>
    </citation>
    <scope>NUCLEOTIDE SEQUENCE [LARGE SCALE GENOMIC DNA]</scope>
    <source>
        <strain evidence="3">FJAT-25496</strain>
    </source>
</reference>
<protein>
    <submittedName>
        <fullName evidence="2">DUF927 domain-containing protein</fullName>
    </submittedName>
</protein>
<proteinExistence type="predicted"/>
<dbReference type="KEGG" id="bda:FSZ17_06995"/>
<evidence type="ECO:0000313" key="3">
    <source>
        <dbReference type="Proteomes" id="UP000321555"/>
    </source>
</evidence>
<keyword evidence="3" id="KW-1185">Reference proteome</keyword>
<evidence type="ECO:0000259" key="1">
    <source>
        <dbReference type="Pfam" id="PF06048"/>
    </source>
</evidence>
<dbReference type="Pfam" id="PF06048">
    <property type="entry name" value="DUF927"/>
    <property type="match status" value="1"/>
</dbReference>
<dbReference type="EMBL" id="CP042593">
    <property type="protein sequence ID" value="QED47008.1"/>
    <property type="molecule type" value="Genomic_DNA"/>
</dbReference>
<dbReference type="STRING" id="1742359.GCA_001439625_01515"/>
<accession>A0A5B8Z286</accession>
<dbReference type="Proteomes" id="UP000321555">
    <property type="component" value="Chromosome"/>
</dbReference>
<gene>
    <name evidence="2" type="ORF">FSZ17_06995</name>
</gene>
<dbReference type="OrthoDB" id="9763644at2"/>
<sequence length="614" mass="70781">MYKDDIVNFLPSIPNEEILDNVSVLLSKIELLSELDHLKKEDCRTLKENAQKIENYKAETGSIQEPVSIKEFSQNFIIPKFYSIKDNKLIYIASKLDKREENNLGKQEKERVISRTAPILAREFINLERNDVYYEIVWIERKKIKREVVAASKIATKKELITLADKGLAVNDLNCKNLIDYFNEFLINNELKQEAMVEHLGHINDTLIHPLVLDDDINIIPADSGDKQLLEAFRIIGTVEGWVSGVFEIVKDFPKPLFLILSSFASVMLHDLRVPPFIVDLSGSTSKGKTTALQVARSIWGTDGLINEWNTTMVSIERKAEFLNSFPLFLDDSRKVDPHIIQQIIYQFSGGRSKGRGSLNGSQGEKNWWNILISTGEVSLTEYARKAGGAAARVITLFDEPFSNVNYKFFSELYEAINNDFGAIGLEFVRLWKKHKDSFIPLFGRFKEHYFNKAKCNEVLIRLSMYYAAVVFAGFVVKKLFQLDIDFKKLDFLYDEIADENKATDKPKQLLEQILLLLDSSRNNVYYDIEPFSTKAIFKFETICLTPAFLHDYLGLEEKMVRAEWLKKGYTQPFENRDGKMIDYKTVKHCNSSHRVIIVKREFIEDMGLDFNKQ</sequence>
<feature type="domain" description="DUF927" evidence="1">
    <location>
        <begin position="106"/>
        <end position="362"/>
    </location>
</feature>
<organism evidence="2 3">
    <name type="scientific">Cytobacillus dafuensis</name>
    <name type="common">Bacillus dafuensis</name>
    <dbReference type="NCBI Taxonomy" id="1742359"/>
    <lineage>
        <taxon>Bacteria</taxon>
        <taxon>Bacillati</taxon>
        <taxon>Bacillota</taxon>
        <taxon>Bacilli</taxon>
        <taxon>Bacillales</taxon>
        <taxon>Bacillaceae</taxon>
        <taxon>Cytobacillus</taxon>
    </lineage>
</organism>
<evidence type="ECO:0000313" key="2">
    <source>
        <dbReference type="EMBL" id="QED47008.1"/>
    </source>
</evidence>